<name>A0ABU0SPY2_9ACTN</name>
<keyword evidence="2" id="KW-1185">Reference proteome</keyword>
<reference evidence="1 2" key="1">
    <citation type="submission" date="2023-07" db="EMBL/GenBank/DDBJ databases">
        <title>Comparative genomics of wheat-associated soil bacteria to identify genetic determinants of phenazine resistance.</title>
        <authorList>
            <person name="Mouncey N."/>
        </authorList>
    </citation>
    <scope>NUCLEOTIDE SEQUENCE [LARGE SCALE GENOMIC DNA]</scope>
    <source>
        <strain evidence="1 2">V2I4</strain>
    </source>
</reference>
<evidence type="ECO:0000313" key="1">
    <source>
        <dbReference type="EMBL" id="MDQ1025357.1"/>
    </source>
</evidence>
<comment type="caution">
    <text evidence="1">The sequence shown here is derived from an EMBL/GenBank/DDBJ whole genome shotgun (WGS) entry which is preliminary data.</text>
</comment>
<accession>A0ABU0SPY2</accession>
<dbReference type="Proteomes" id="UP001230328">
    <property type="component" value="Unassembled WGS sequence"/>
</dbReference>
<proteinExistence type="predicted"/>
<protein>
    <recommendedName>
        <fullName evidence="3">HNH endonuclease</fullName>
    </recommendedName>
</protein>
<evidence type="ECO:0008006" key="3">
    <source>
        <dbReference type="Google" id="ProtNLM"/>
    </source>
</evidence>
<gene>
    <name evidence="1" type="ORF">QF035_002939</name>
</gene>
<dbReference type="RefSeq" id="WP_307520698.1">
    <property type="nucleotide sequence ID" value="NZ_JAUSZI010000002.1"/>
</dbReference>
<sequence>MCCPAGRRCANASHVGKPAYDTADFGDTAPGNLRVDHVIPSRGLISADNGVFWPTSDDPLYRLVGNGTVVPTSDHRMVWQDVRLG</sequence>
<dbReference type="EMBL" id="JAUSZI010000002">
    <property type="protein sequence ID" value="MDQ1025357.1"/>
    <property type="molecule type" value="Genomic_DNA"/>
</dbReference>
<evidence type="ECO:0000313" key="2">
    <source>
        <dbReference type="Proteomes" id="UP001230328"/>
    </source>
</evidence>
<organism evidence="1 2">
    <name type="scientific">Streptomyces umbrinus</name>
    <dbReference type="NCBI Taxonomy" id="67370"/>
    <lineage>
        <taxon>Bacteria</taxon>
        <taxon>Bacillati</taxon>
        <taxon>Actinomycetota</taxon>
        <taxon>Actinomycetes</taxon>
        <taxon>Kitasatosporales</taxon>
        <taxon>Streptomycetaceae</taxon>
        <taxon>Streptomyces</taxon>
        <taxon>Streptomyces phaeochromogenes group</taxon>
    </lineage>
</organism>